<dbReference type="InterPro" id="IPR036895">
    <property type="entry name" value="Uracil-DNA_glycosylase-like_sf"/>
</dbReference>
<dbReference type="CDD" id="cd10030">
    <property type="entry name" value="UDG-F4_TTUDGA_SPO1dp_like"/>
    <property type="match status" value="1"/>
</dbReference>
<evidence type="ECO:0000256" key="3">
    <source>
        <dbReference type="ARBA" id="ARBA00022763"/>
    </source>
</evidence>
<keyword evidence="7" id="KW-0234">DNA repair</keyword>
<dbReference type="EMBL" id="MT142990">
    <property type="protein sequence ID" value="QJA91479.1"/>
    <property type="molecule type" value="Genomic_DNA"/>
</dbReference>
<dbReference type="GO" id="GO:0003676">
    <property type="term" value="F:nucleic acid binding"/>
    <property type="evidence" value="ECO:0007669"/>
    <property type="project" value="InterPro"/>
</dbReference>
<dbReference type="SUPFAM" id="SSF53098">
    <property type="entry name" value="Ribonuclease H-like"/>
    <property type="match status" value="1"/>
</dbReference>
<dbReference type="Gene3D" id="3.40.470.10">
    <property type="entry name" value="Uracil-DNA glycosylase-like domain"/>
    <property type="match status" value="1"/>
</dbReference>
<reference evidence="9" key="1">
    <citation type="submission" date="2020-03" db="EMBL/GenBank/DDBJ databases">
        <title>The deep terrestrial virosphere.</title>
        <authorList>
            <person name="Holmfeldt K."/>
            <person name="Nilsson E."/>
            <person name="Simone D."/>
            <person name="Lopez-Fernandez M."/>
            <person name="Wu X."/>
            <person name="de Brujin I."/>
            <person name="Lundin D."/>
            <person name="Andersson A."/>
            <person name="Bertilsson S."/>
            <person name="Dopson M."/>
        </authorList>
    </citation>
    <scope>NUCLEOTIDE SEQUENCE</scope>
    <source>
        <strain evidence="9">MM415B03355</strain>
    </source>
</reference>
<evidence type="ECO:0000256" key="7">
    <source>
        <dbReference type="ARBA" id="ARBA00023204"/>
    </source>
</evidence>
<dbReference type="PANTHER" id="PTHR33693">
    <property type="entry name" value="TYPE-5 URACIL-DNA GLYCOSYLASE"/>
    <property type="match status" value="1"/>
</dbReference>
<dbReference type="Pfam" id="PF03167">
    <property type="entry name" value="UDG"/>
    <property type="match status" value="1"/>
</dbReference>
<keyword evidence="3" id="KW-0227">DNA damage</keyword>
<dbReference type="GO" id="GO:0097506">
    <property type="term" value="F:deaminated base DNA N-glycosylase activity"/>
    <property type="evidence" value="ECO:0007669"/>
    <property type="project" value="UniProtKB-ARBA"/>
</dbReference>
<protein>
    <submittedName>
        <fullName evidence="9">Putative uracil DNA glycosylase superfamily protein</fullName>
    </submittedName>
</protein>
<evidence type="ECO:0000313" key="9">
    <source>
        <dbReference type="EMBL" id="QJA91479.1"/>
    </source>
</evidence>
<sequence>MSPQVIVGPDGPTSSPIVLIGEAPAKEEIFEGRPFVGSAGHYLTKLLDLSGLIRPDLYITNLSKERAPNDKMERMKLEDLKYWEEELIREINDLPNPRILVPLGAYALRAVSGKSGITNLRGSVFPPRQEIKHDCLVIPTLHPSNLHYHYEVWPLIVADLGKVRRIKENDFNFEWPKYDFILRPSLEQVEGILKMLLDEKPPVVVIDIENPQNILSAIGLGWSHSDAVCIPLMWGNGDSYWTMEQEFHLWRLLSEYLPKLHLSGQNVLFDWRIMEEHGIILQAPVWDSMLMHHCLYSDLPHTLDVIVSIYTDLPFYKKDEDEKKGSTLVNGRERDHWTYNCMDCIGTVWSIDELIIELNDEVIPEIIKCKR</sequence>
<dbReference type="InterPro" id="IPR005122">
    <property type="entry name" value="Uracil-DNA_glycosylase-like"/>
</dbReference>
<dbReference type="GO" id="GO:0051539">
    <property type="term" value="F:4 iron, 4 sulfur cluster binding"/>
    <property type="evidence" value="ECO:0007669"/>
    <property type="project" value="UniProtKB-KW"/>
</dbReference>
<accession>A0A6M3LAU6</accession>
<evidence type="ECO:0000256" key="1">
    <source>
        <dbReference type="ARBA" id="ARBA00022485"/>
    </source>
</evidence>
<keyword evidence="6" id="KW-0411">Iron-sulfur</keyword>
<dbReference type="GO" id="GO:0006281">
    <property type="term" value="P:DNA repair"/>
    <property type="evidence" value="ECO:0007669"/>
    <property type="project" value="UniProtKB-KW"/>
</dbReference>
<dbReference type="PANTHER" id="PTHR33693:SF1">
    <property type="entry name" value="TYPE-4 URACIL-DNA GLYCOSYLASE"/>
    <property type="match status" value="1"/>
</dbReference>
<dbReference type="AlphaFoldDB" id="A0A6M3LAU6"/>
<keyword evidence="1" id="KW-0004">4Fe-4S</keyword>
<name>A0A6M3LAU6_9ZZZZ</name>
<dbReference type="SMART" id="SM00987">
    <property type="entry name" value="UreE_C"/>
    <property type="match status" value="1"/>
</dbReference>
<keyword evidence="4" id="KW-0378">Hydrolase</keyword>
<dbReference type="InterPro" id="IPR012337">
    <property type="entry name" value="RNaseH-like_sf"/>
</dbReference>
<dbReference type="GO" id="GO:0046872">
    <property type="term" value="F:metal ion binding"/>
    <property type="evidence" value="ECO:0007669"/>
    <property type="project" value="UniProtKB-KW"/>
</dbReference>
<evidence type="ECO:0000256" key="4">
    <source>
        <dbReference type="ARBA" id="ARBA00022801"/>
    </source>
</evidence>
<evidence type="ECO:0000256" key="2">
    <source>
        <dbReference type="ARBA" id="ARBA00022723"/>
    </source>
</evidence>
<keyword evidence="2" id="KW-0479">Metal-binding</keyword>
<proteinExistence type="predicted"/>
<organism evidence="9">
    <name type="scientific">viral metagenome</name>
    <dbReference type="NCBI Taxonomy" id="1070528"/>
    <lineage>
        <taxon>unclassified sequences</taxon>
        <taxon>metagenomes</taxon>
        <taxon>organismal metagenomes</taxon>
    </lineage>
</organism>
<dbReference type="SUPFAM" id="SSF52141">
    <property type="entry name" value="Uracil-DNA glycosylase-like"/>
    <property type="match status" value="1"/>
</dbReference>
<feature type="domain" description="Uracil-DNA glycosylase-like" evidence="8">
    <location>
        <begin position="8"/>
        <end position="157"/>
    </location>
</feature>
<evidence type="ECO:0000256" key="6">
    <source>
        <dbReference type="ARBA" id="ARBA00023014"/>
    </source>
</evidence>
<gene>
    <name evidence="9" type="ORF">MM415B03355_0008</name>
</gene>
<dbReference type="InterPro" id="IPR051536">
    <property type="entry name" value="UDG_Type-4/5"/>
</dbReference>
<dbReference type="SMART" id="SM00986">
    <property type="entry name" value="UDG"/>
    <property type="match status" value="1"/>
</dbReference>
<evidence type="ECO:0000256" key="5">
    <source>
        <dbReference type="ARBA" id="ARBA00023004"/>
    </source>
</evidence>
<dbReference type="Gene3D" id="3.30.420.10">
    <property type="entry name" value="Ribonuclease H-like superfamily/Ribonuclease H"/>
    <property type="match status" value="1"/>
</dbReference>
<keyword evidence="5" id="KW-0408">Iron</keyword>
<dbReference type="InterPro" id="IPR036397">
    <property type="entry name" value="RNaseH_sf"/>
</dbReference>
<evidence type="ECO:0000259" key="8">
    <source>
        <dbReference type="SMART" id="SM00986"/>
    </source>
</evidence>